<feature type="domain" description="USP" evidence="2">
    <location>
        <begin position="1469"/>
        <end position="1795"/>
    </location>
</feature>
<dbReference type="InterPro" id="IPR018200">
    <property type="entry name" value="USP_CS"/>
</dbReference>
<feature type="region of interest" description="Disordered" evidence="1">
    <location>
        <begin position="2392"/>
        <end position="2434"/>
    </location>
</feature>
<dbReference type="GO" id="GO:0004843">
    <property type="term" value="F:cysteine-type deubiquitinase activity"/>
    <property type="evidence" value="ECO:0007669"/>
    <property type="project" value="InterPro"/>
</dbReference>
<evidence type="ECO:0000313" key="4">
    <source>
        <dbReference type="Proteomes" id="UP000027730"/>
    </source>
</evidence>
<dbReference type="PROSITE" id="PS50235">
    <property type="entry name" value="USP_3"/>
    <property type="match status" value="1"/>
</dbReference>
<evidence type="ECO:0000259" key="2">
    <source>
        <dbReference type="PROSITE" id="PS50235"/>
    </source>
</evidence>
<keyword evidence="4" id="KW-1185">Reference proteome</keyword>
<dbReference type="HOGENOM" id="CLU_229926_0_0_1"/>
<dbReference type="GO" id="GO:0016579">
    <property type="term" value="P:protein deubiquitination"/>
    <property type="evidence" value="ECO:0007669"/>
    <property type="project" value="InterPro"/>
</dbReference>
<reference evidence="3 4" key="1">
    <citation type="journal article" date="2014" name="BMC Genomics">
        <title>Genome sequencing of four Aureobasidium pullulans varieties: biotechnological potential, stress tolerance, and description of new species.</title>
        <authorList>
            <person name="Gostin Ar C."/>
            <person name="Ohm R.A."/>
            <person name="Kogej T."/>
            <person name="Sonjak S."/>
            <person name="Turk M."/>
            <person name="Zajc J."/>
            <person name="Zalar P."/>
            <person name="Grube M."/>
            <person name="Sun H."/>
            <person name="Han J."/>
            <person name="Sharma A."/>
            <person name="Chiniquy J."/>
            <person name="Ngan C.Y."/>
            <person name="Lipzen A."/>
            <person name="Barry K."/>
            <person name="Grigoriev I.V."/>
            <person name="Gunde-Cimerman N."/>
        </authorList>
    </citation>
    <scope>NUCLEOTIDE SEQUENCE [LARGE SCALE GENOMIC DNA]</scope>
    <source>
        <strain evidence="3 4">CBS 147.97</strain>
    </source>
</reference>
<dbReference type="PROSITE" id="PS00972">
    <property type="entry name" value="USP_1"/>
    <property type="match status" value="1"/>
</dbReference>
<dbReference type="SUPFAM" id="SSF54001">
    <property type="entry name" value="Cysteine proteinases"/>
    <property type="match status" value="1"/>
</dbReference>
<feature type="compositionally biased region" description="Low complexity" evidence="1">
    <location>
        <begin position="1"/>
        <end position="13"/>
    </location>
</feature>
<dbReference type="PANTHER" id="PTHR24006">
    <property type="entry name" value="UBIQUITIN CARBOXYL-TERMINAL HYDROLASE"/>
    <property type="match status" value="1"/>
</dbReference>
<accession>A0A074WSY3</accession>
<dbReference type="GO" id="GO:0005634">
    <property type="term" value="C:nucleus"/>
    <property type="evidence" value="ECO:0007669"/>
    <property type="project" value="TreeGrafter"/>
</dbReference>
<dbReference type="InterPro" id="IPR001394">
    <property type="entry name" value="Peptidase_C19_UCH"/>
</dbReference>
<gene>
    <name evidence="3" type="ORF">M436DRAFT_61560</name>
</gene>
<feature type="compositionally biased region" description="Polar residues" evidence="1">
    <location>
        <begin position="61"/>
        <end position="70"/>
    </location>
</feature>
<dbReference type="GO" id="GO:0005829">
    <property type="term" value="C:cytosol"/>
    <property type="evidence" value="ECO:0007669"/>
    <property type="project" value="TreeGrafter"/>
</dbReference>
<dbReference type="OrthoDB" id="420187at2759"/>
<dbReference type="STRING" id="1043004.A0A074WSY3"/>
<dbReference type="PROSITE" id="PS00973">
    <property type="entry name" value="USP_2"/>
    <property type="match status" value="1"/>
</dbReference>
<name>A0A074WSY3_9PEZI</name>
<dbReference type="Proteomes" id="UP000027730">
    <property type="component" value="Unassembled WGS sequence"/>
</dbReference>
<evidence type="ECO:0000256" key="1">
    <source>
        <dbReference type="SAM" id="MobiDB-lite"/>
    </source>
</evidence>
<dbReference type="InterPro" id="IPR038765">
    <property type="entry name" value="Papain-like_cys_pep_sf"/>
</dbReference>
<dbReference type="InterPro" id="IPR050164">
    <property type="entry name" value="Peptidase_C19"/>
</dbReference>
<dbReference type="RefSeq" id="XP_013430344.1">
    <property type="nucleotide sequence ID" value="XM_013574890.1"/>
</dbReference>
<dbReference type="InterPro" id="IPR021905">
    <property type="entry name" value="DUF3517"/>
</dbReference>
<dbReference type="GeneID" id="25413212"/>
<dbReference type="Pfam" id="PF00443">
    <property type="entry name" value="UCH"/>
    <property type="match status" value="1"/>
</dbReference>
<feature type="compositionally biased region" description="Basic and acidic residues" evidence="1">
    <location>
        <begin position="23"/>
        <end position="34"/>
    </location>
</feature>
<dbReference type="InterPro" id="IPR028889">
    <property type="entry name" value="USP"/>
</dbReference>
<protein>
    <recommendedName>
        <fullName evidence="2">USP domain-containing protein</fullName>
    </recommendedName>
</protein>
<dbReference type="Gene3D" id="3.90.70.10">
    <property type="entry name" value="Cysteine proteinases"/>
    <property type="match status" value="1"/>
</dbReference>
<evidence type="ECO:0000313" key="3">
    <source>
        <dbReference type="EMBL" id="KEQ76305.1"/>
    </source>
</evidence>
<dbReference type="Pfam" id="PF12030">
    <property type="entry name" value="DUF3517"/>
    <property type="match status" value="1"/>
</dbReference>
<sequence>MAPSPASSAHSASQRISPSSLPGRDHVADADSSHSRKRPRLSDEPDSPSRTNGDSSHRSDNQSTSTTGSPTILEVPQEQSTDLSEISIIMTGDESPAGTHLSSFPFLCEGDTPESAAARFAEHCRGKTALKLSHMDHFLTWLKGHLSDTDDEFEAALKQNTTSSVMFDMYSDHKDFWNHVLSCFQGLIGRSSLIIDISFPSSMAYAFFVGLLDVLLRLGERLLHTDVAILKQSIARRDSTSSPTSTGSPKHSLQFPLWPQTYMNMVLHPKEFLEPMSAAYRFNVTSTMKSSVERFQEDAMDAIVTLLGHITSRSENIKSPFATAFPYVNLCFSVLIAYSNTTNRWLTTYYTKLTKVFEHVYTMTIHTLPKQHLDVSSQRVIELFHKYLLEMLRALYHTNKISASTVYSMILEDVVTYRIPKEELLGPPRVTITSVIGNLEIDDRLTAHLNREDLLEVALTACSLEFYNALTRSSSVDLRNRAAAEIGQLAWDIHVNTRKLEAGYRQLLEDYTAKFLLARNVTGYLLGPQSHATLIGRIPAIVAFMAVTGTLTTHDADTIWALSFNSQQPDDAQSAMEMLKIASQFMPSFTNEYFCNKFRVLPLSRFTKDAEQLLHTLMAEFLRTSTDGEYESIYSCVSLLSKIEDPDISSAKQDSLLAVFADLLIKILSPRSSKETIRLIELCTGPIASMSKDATGYVQALACILKQKNFHVQPHEVFGRLTFQQCVQELMEACERAKNDTKLLALNALWCRLDLMTQVLSISSPTDDTADSEKILWQHVLGEDASTPVLRKMGWKFFTQCFQANKPGLEAFNRRLIKKYLPQISPGSATIETVNFFRSQYAHFESEETVLLPLDEELIRFALAVPSEEFAKGFVVLLMERLFRGKAIKHPDLAVAHQISVVKKLIPKIVQQEISGTRAAEILLHMLVESNQFCATVEQSGMSISGRSSQTEPRLVQNHIQIPIRIHKGNRQPQNGMVTINESANCSELDAAIASETGFASYTVVSAGQKINFADEPGQSIKQFGLGDGKVLMVQKRSTFAGIQEEINESAERSVFEEEIVSHLDVLYGTLDETSRKAQFVLQILERLKFPGPVRAMITAPETPSEQIFPPGLPLRLRASIEVIFLQLKEQIALGVADERFLLRSVHLLVELLYRTDTLQEPANICRAAETLLDLLKERPVHDVAGEYFKDAPKFTQQVLCYIRHLSDETVLGGRDSYQQFTIRALYQCLVESVLLSHSVCSAFVAADATVPIHLQLLLTTNDHLRATIPRVIANAIQDDRASPEIKAFFSRLSLDHLIQAGLEQPLICDNTFFVSSMAIAADQSLASNEGLLRSSIDRFAKTLLELEHLERFGDCFIDKRVSGLVSLLLCYVQKLVVQNKALNLDNLASQLFQTLLFPVLKLGRNLRPVLAVETRNSIYDLLLLMCDNIRTVEDLCEDCKNVTGYCPSDQSISFPGSERFIRQEGNCAGLANMGQTCYFNSLLQQLYMNMQFRRFIFDTPVLDSKKQTVLTELKVAFASMQDSHDIFYQPENLVKALNIDINAQDDAHIFFMTLIGQLEESMPDDEAKDTLKTFFQGVNKSQTIGSCKHVSESTDEYFNLSLVVKDKASLEESLEEYTKGAILEGSDRFRCTTCGSGEGVPVDAVRRTAFEHIPDNFVLGLRRFRYETYDGGQKVNDRFDFPERIDMSKYKLNRLAGVEVTNDSDVFQLVGVVVHSGVLAYGHYWSYAVERGRSDGGPLRWFRFEDRNVRISSIEEVLCETRGGLKLTSSGSFSRDQTPYLRQDNAYVLFYQRVSSVSESAKCLAPSTSLLPYVTQARVSLPQDIEMEITKENEEKILNLHLFSSRHTEFVRGLTARLDTLKSLDPDTSSRVTFKLMSMSLRHCIRVVASFDNEFSPHSIDFMSLLLQKLACRRTDFARWMLEALLPRRNEKDKPKSIVMHSKRKVRHATNRLIMACFRYLREHDPRYIDTEDEENFMVPTIQSLLDLHCLLFDMIPAAWWEYFDLIRQIAELGPEETSVLLQKGVLLWCLEILFVKEDTVLQKKRPEIVRYIERISGAPNYASIINCIYGLLHNFLDLRGFTAPNDDERWTDATMLLLTDEEYDYLCRRTKLGVNCIAEQCMQGFESPNNIPWREWPPSRLVALLTNANGVSHELYDDAARALVVNMKHSTNWDAISESVALCLVERKMKSTTEEDIFQEMERILRSPKAKREDLSVLGNLFWIVGEVHKISPLMMFGHLATLSLHFLLCDESEVEKDARDWLRNHVLVQTALSTPYTQGGVVSLHSRICSIKELLTGLGDRLHPAVTQGEAPSLYEYSIDAYQDCGTYLSQVSSRLETELEEWLKSEAPETEVAIELESAVQELFGEVDCIGTLLRNHEGLRDIIRDWQDERSSSDGPPNSYIVEIDDDSDNDPLVSDESLSDAADFEDEI</sequence>
<dbReference type="EMBL" id="KL584704">
    <property type="protein sequence ID" value="KEQ76305.1"/>
    <property type="molecule type" value="Genomic_DNA"/>
</dbReference>
<proteinExistence type="predicted"/>
<feature type="region of interest" description="Disordered" evidence="1">
    <location>
        <begin position="1"/>
        <end position="81"/>
    </location>
</feature>
<organism evidence="3 4">
    <name type="scientific">Aureobasidium namibiae CBS 147.97</name>
    <dbReference type="NCBI Taxonomy" id="1043004"/>
    <lineage>
        <taxon>Eukaryota</taxon>
        <taxon>Fungi</taxon>
        <taxon>Dikarya</taxon>
        <taxon>Ascomycota</taxon>
        <taxon>Pezizomycotina</taxon>
        <taxon>Dothideomycetes</taxon>
        <taxon>Dothideomycetidae</taxon>
        <taxon>Dothideales</taxon>
        <taxon>Saccotheciaceae</taxon>
        <taxon>Aureobasidium</taxon>
    </lineage>
</organism>